<reference evidence="2 3" key="1">
    <citation type="submission" date="2016-04" db="EMBL/GenBank/DDBJ databases">
        <title>A degradative enzymes factory behind the ericoid mycorrhizal symbiosis.</title>
        <authorList>
            <consortium name="DOE Joint Genome Institute"/>
            <person name="Martino E."/>
            <person name="Morin E."/>
            <person name="Grelet G."/>
            <person name="Kuo A."/>
            <person name="Kohler A."/>
            <person name="Daghino S."/>
            <person name="Barry K."/>
            <person name="Choi C."/>
            <person name="Cichocki N."/>
            <person name="Clum A."/>
            <person name="Copeland A."/>
            <person name="Hainaut M."/>
            <person name="Haridas S."/>
            <person name="Labutti K."/>
            <person name="Lindquist E."/>
            <person name="Lipzen A."/>
            <person name="Khouja H.-R."/>
            <person name="Murat C."/>
            <person name="Ohm R."/>
            <person name="Olson A."/>
            <person name="Spatafora J."/>
            <person name="Veneault-Fourrey C."/>
            <person name="Henrissat B."/>
            <person name="Grigoriev I."/>
            <person name="Martin F."/>
            <person name="Perotto S."/>
        </authorList>
    </citation>
    <scope>NUCLEOTIDE SEQUENCE [LARGE SCALE GENOMIC DNA]</scope>
    <source>
        <strain evidence="2 3">E</strain>
    </source>
</reference>
<evidence type="ECO:0000256" key="1">
    <source>
        <dbReference type="SAM" id="MobiDB-lite"/>
    </source>
</evidence>
<dbReference type="AlphaFoldDB" id="A0A2J6TLG6"/>
<dbReference type="GeneID" id="36590739"/>
<evidence type="ECO:0000313" key="3">
    <source>
        <dbReference type="Proteomes" id="UP000235371"/>
    </source>
</evidence>
<proteinExistence type="predicted"/>
<organism evidence="2 3">
    <name type="scientific">Hyaloscypha bicolor E</name>
    <dbReference type="NCBI Taxonomy" id="1095630"/>
    <lineage>
        <taxon>Eukaryota</taxon>
        <taxon>Fungi</taxon>
        <taxon>Dikarya</taxon>
        <taxon>Ascomycota</taxon>
        <taxon>Pezizomycotina</taxon>
        <taxon>Leotiomycetes</taxon>
        <taxon>Helotiales</taxon>
        <taxon>Hyaloscyphaceae</taxon>
        <taxon>Hyaloscypha</taxon>
        <taxon>Hyaloscypha bicolor</taxon>
    </lineage>
</organism>
<accession>A0A2J6TLG6</accession>
<dbReference type="OrthoDB" id="10558800at2759"/>
<evidence type="ECO:0000313" key="2">
    <source>
        <dbReference type="EMBL" id="PMD63828.1"/>
    </source>
</evidence>
<keyword evidence="3" id="KW-1185">Reference proteome</keyword>
<dbReference type="EMBL" id="KZ613779">
    <property type="protein sequence ID" value="PMD63828.1"/>
    <property type="molecule type" value="Genomic_DNA"/>
</dbReference>
<protein>
    <submittedName>
        <fullName evidence="2">Uncharacterized protein</fullName>
    </submittedName>
</protein>
<dbReference type="Proteomes" id="UP000235371">
    <property type="component" value="Unassembled WGS sequence"/>
</dbReference>
<sequence length="223" mass="23197">MAPSKKDNMSAAEQAEYNTYETLNRLIFWKNELISDESRRSKASAVNKARRDVGDLVGYDQVPDAVRDQMDAALVAAIEPYYTTTSSSRVEGARTAGIKAAAAVAGLDPNQRVSRPSSAGLGAAPVAAGPSSVVPPPPPPPPPPAGPAPLAAAPPPPPPTGPVVDVPRSGEGLVRAFNIASGPGGNWEGFVAAFATHFPPNTDRFLVILQLRAALGLLPHQTR</sequence>
<feature type="compositionally biased region" description="Pro residues" evidence="1">
    <location>
        <begin position="133"/>
        <end position="161"/>
    </location>
</feature>
<dbReference type="InParanoid" id="A0A2J6TLG6"/>
<feature type="region of interest" description="Disordered" evidence="1">
    <location>
        <begin position="110"/>
        <end position="167"/>
    </location>
</feature>
<gene>
    <name evidence="2" type="ORF">K444DRAFT_626516</name>
</gene>
<name>A0A2J6TLG6_9HELO</name>
<dbReference type="RefSeq" id="XP_024740732.1">
    <property type="nucleotide sequence ID" value="XM_024882662.1"/>
</dbReference>
<feature type="compositionally biased region" description="Low complexity" evidence="1">
    <location>
        <begin position="116"/>
        <end position="132"/>
    </location>
</feature>